<comment type="similarity">
    <text evidence="1 6">Belongs to the snRNP Sm proteins family.</text>
</comment>
<dbReference type="Gene3D" id="2.30.30.100">
    <property type="match status" value="1"/>
</dbReference>
<dbReference type="GO" id="GO:0003729">
    <property type="term" value="F:mRNA binding"/>
    <property type="evidence" value="ECO:0007669"/>
    <property type="project" value="TreeGrafter"/>
</dbReference>
<dbReference type="AlphaFoldDB" id="J9DS63"/>
<dbReference type="GO" id="GO:0006397">
    <property type="term" value="P:mRNA processing"/>
    <property type="evidence" value="ECO:0007669"/>
    <property type="project" value="UniProtKB-UniRule"/>
</dbReference>
<dbReference type="GO" id="GO:1990904">
    <property type="term" value="C:ribonucleoprotein complex"/>
    <property type="evidence" value="ECO:0007669"/>
    <property type="project" value="UniProtKB-KW"/>
</dbReference>
<proteinExistence type="inferred from homology"/>
<sequence>MNEEKQESKIIGTRDFEEYLDRDVVILMWEGKYLYGKLRSFDQYNSITLENTIERVFNNGKYTERKCGLYIVRGENIVIIGLTNLKLSTSDKVSQEQFLENLKTY</sequence>
<evidence type="ECO:0000256" key="6">
    <source>
        <dbReference type="RuleBase" id="RU365047"/>
    </source>
</evidence>
<dbReference type="InterPro" id="IPR047575">
    <property type="entry name" value="Sm"/>
</dbReference>
<keyword evidence="4 6" id="KW-0694">RNA-binding</keyword>
<evidence type="ECO:0000256" key="3">
    <source>
        <dbReference type="ARBA" id="ARBA00022664"/>
    </source>
</evidence>
<evidence type="ECO:0000259" key="7">
    <source>
        <dbReference type="PROSITE" id="PS52002"/>
    </source>
</evidence>
<keyword evidence="9" id="KW-1185">Reference proteome</keyword>
<evidence type="ECO:0000256" key="1">
    <source>
        <dbReference type="ARBA" id="ARBA00006850"/>
    </source>
</evidence>
<reference evidence="8 9" key="1">
    <citation type="submission" date="2011-08" db="EMBL/GenBank/DDBJ databases">
        <authorList>
            <person name="Liu Z.J."/>
            <person name="Shi F.L."/>
            <person name="Lu J.Q."/>
            <person name="Li M."/>
            <person name="Wang Z.L."/>
        </authorList>
    </citation>
    <scope>NUCLEOTIDE SEQUENCE [LARGE SCALE GENOMIC DNA]</scope>
    <source>
        <strain evidence="8 9">USNM 41457</strain>
    </source>
</reference>
<dbReference type="InterPro" id="IPR044642">
    <property type="entry name" value="PTHR15588"/>
</dbReference>
<comment type="function">
    <text evidence="6">Component of the cytoplasmic LSM1-LSM7 complex which is involved in mRNA degradation.</text>
</comment>
<keyword evidence="5 6" id="KW-0687">Ribonucleoprotein</keyword>
<dbReference type="GO" id="GO:1990726">
    <property type="term" value="C:Lsm1-7-Pat1 complex"/>
    <property type="evidence" value="ECO:0007669"/>
    <property type="project" value="TreeGrafter"/>
</dbReference>
<accession>J9DS63</accession>
<dbReference type="CDD" id="cd01728">
    <property type="entry name" value="LSm1"/>
    <property type="match status" value="1"/>
</dbReference>
<name>J9DS63_EDHAE</name>
<comment type="caution">
    <text evidence="8">The sequence shown here is derived from an EMBL/GenBank/DDBJ whole genome shotgun (WGS) entry which is preliminary data.</text>
</comment>
<dbReference type="HOGENOM" id="CLU_076902_8_4_1"/>
<dbReference type="Pfam" id="PF01423">
    <property type="entry name" value="LSM"/>
    <property type="match status" value="1"/>
</dbReference>
<dbReference type="Proteomes" id="UP000003163">
    <property type="component" value="Unassembled WGS sequence"/>
</dbReference>
<comment type="subunit">
    <text evidence="6">Component of the heptameric LSM1-LSM7 complex that forms a seven-membered ring structure with a donut shape.</text>
</comment>
<dbReference type="PANTHER" id="PTHR15588">
    <property type="entry name" value="LSM1"/>
    <property type="match status" value="1"/>
</dbReference>
<dbReference type="InterPro" id="IPR034104">
    <property type="entry name" value="Lsm1"/>
</dbReference>
<dbReference type="InterPro" id="IPR001163">
    <property type="entry name" value="Sm_dom_euk/arc"/>
</dbReference>
<evidence type="ECO:0000313" key="8">
    <source>
        <dbReference type="EMBL" id="EJW04137.1"/>
    </source>
</evidence>
<dbReference type="InterPro" id="IPR010920">
    <property type="entry name" value="LSM_dom_sf"/>
</dbReference>
<dbReference type="OMA" id="DGRYMYG"/>
<dbReference type="PROSITE" id="PS52002">
    <property type="entry name" value="SM"/>
    <property type="match status" value="1"/>
</dbReference>
<reference evidence="9" key="2">
    <citation type="submission" date="2015-07" db="EMBL/GenBank/DDBJ databases">
        <title>Contrasting host-pathogen interactions and genome evolution in two generalist and specialist microsporidian pathogens of mosquitoes.</title>
        <authorList>
            <consortium name="The Broad Institute Genomics Platform"/>
            <consortium name="The Broad Institute Genome Sequencing Center for Infectious Disease"/>
            <person name="Cuomo C.A."/>
            <person name="Sanscrainte N.D."/>
            <person name="Goldberg J.M."/>
            <person name="Heiman D."/>
            <person name="Young S."/>
            <person name="Zeng Q."/>
            <person name="Becnel J.J."/>
            <person name="Birren B.W."/>
        </authorList>
    </citation>
    <scope>NUCLEOTIDE SEQUENCE [LARGE SCALE GENOMIC DNA]</scope>
    <source>
        <strain evidence="9">USNM 41457</strain>
    </source>
</reference>
<dbReference type="STRING" id="1003232.J9DS63"/>
<dbReference type="SUPFAM" id="SSF50182">
    <property type="entry name" value="Sm-like ribonucleoproteins"/>
    <property type="match status" value="1"/>
</dbReference>
<evidence type="ECO:0000256" key="5">
    <source>
        <dbReference type="ARBA" id="ARBA00023274"/>
    </source>
</evidence>
<organism evidence="8 9">
    <name type="scientific">Edhazardia aedis (strain USNM 41457)</name>
    <name type="common">Microsporidian parasite</name>
    <dbReference type="NCBI Taxonomy" id="1003232"/>
    <lineage>
        <taxon>Eukaryota</taxon>
        <taxon>Fungi</taxon>
        <taxon>Fungi incertae sedis</taxon>
        <taxon>Microsporidia</taxon>
        <taxon>Edhazardia</taxon>
    </lineage>
</organism>
<protein>
    <recommendedName>
        <fullName evidence="6">U6 snRNA-associated Sm-like protein LSm1</fullName>
    </recommendedName>
</protein>
<feature type="domain" description="Sm" evidence="7">
    <location>
        <begin position="11"/>
        <end position="86"/>
    </location>
</feature>
<evidence type="ECO:0000256" key="4">
    <source>
        <dbReference type="ARBA" id="ARBA00022884"/>
    </source>
</evidence>
<dbReference type="OrthoDB" id="10263346at2759"/>
<comment type="subcellular location">
    <subcellularLocation>
        <location evidence="6">Cytoplasm</location>
    </subcellularLocation>
    <subcellularLocation>
        <location evidence="6">Cytoplasm</location>
        <location evidence="6">P-body</location>
    </subcellularLocation>
</comment>
<keyword evidence="3 6" id="KW-0507">mRNA processing</keyword>
<gene>
    <name evidence="6" type="primary">LSM1</name>
    <name evidence="8" type="ORF">EDEG_01573</name>
</gene>
<dbReference type="VEuPathDB" id="MicrosporidiaDB:EDEG_01573"/>
<dbReference type="FunCoup" id="J9DS63">
    <property type="interactions" value="91"/>
</dbReference>
<dbReference type="SMART" id="SM00651">
    <property type="entry name" value="Sm"/>
    <property type="match status" value="1"/>
</dbReference>
<dbReference type="InParanoid" id="J9DS63"/>
<dbReference type="EMBL" id="AFBI03000023">
    <property type="protein sequence ID" value="EJW04137.1"/>
    <property type="molecule type" value="Genomic_DNA"/>
</dbReference>
<dbReference type="GO" id="GO:0000932">
    <property type="term" value="C:P-body"/>
    <property type="evidence" value="ECO:0007669"/>
    <property type="project" value="UniProtKB-SubCell"/>
</dbReference>
<evidence type="ECO:0000256" key="2">
    <source>
        <dbReference type="ARBA" id="ARBA00022490"/>
    </source>
</evidence>
<keyword evidence="2 6" id="KW-0963">Cytoplasm</keyword>
<evidence type="ECO:0000313" key="9">
    <source>
        <dbReference type="Proteomes" id="UP000003163"/>
    </source>
</evidence>
<dbReference type="PANTHER" id="PTHR15588:SF8">
    <property type="entry name" value="U6 SNRNA-ASSOCIATED SM-LIKE PROTEIN LSM1"/>
    <property type="match status" value="1"/>
</dbReference>
<dbReference type="GO" id="GO:0000290">
    <property type="term" value="P:deadenylation-dependent decapping of nuclear-transcribed mRNA"/>
    <property type="evidence" value="ECO:0007669"/>
    <property type="project" value="TreeGrafter"/>
</dbReference>